<dbReference type="PROSITE" id="PS51420">
    <property type="entry name" value="RHO"/>
    <property type="match status" value="1"/>
</dbReference>
<evidence type="ECO:0000256" key="7">
    <source>
        <dbReference type="SAM" id="MobiDB-lite"/>
    </source>
</evidence>
<dbReference type="EMBL" id="LDAU01000123">
    <property type="protein sequence ID" value="KRX03903.1"/>
    <property type="molecule type" value="Genomic_DNA"/>
</dbReference>
<gene>
    <name evidence="8" type="ORF">PPERSA_12108</name>
</gene>
<evidence type="ECO:0000256" key="1">
    <source>
        <dbReference type="ARBA" id="ARBA00004308"/>
    </source>
</evidence>
<sequence length="208" mass="23335">MTDQHDYVLKILILGESNVGKTCLLLKYVDDKFQTNHMPTIGIDFRNKIIRTQGKNVKLTLWDTAGQERFRIVTNTLYNGAQGIVLCYSVGDRNSFTNIKTWMKQIKESAGSDVAILLVGNKSDITERQVTEEEGKALAESYNISHYECSAKSGSNVELVFEQMANTTIEKIQQNPGLYQSQNQNSNIKGLSASNNNDANQEKKKQCC</sequence>
<dbReference type="InterPro" id="IPR005225">
    <property type="entry name" value="Small_GTP-bd"/>
</dbReference>
<keyword evidence="5" id="KW-0472">Membrane</keyword>
<dbReference type="SUPFAM" id="SSF52540">
    <property type="entry name" value="P-loop containing nucleoside triphosphate hydrolases"/>
    <property type="match status" value="1"/>
</dbReference>
<dbReference type="SMART" id="SM00177">
    <property type="entry name" value="ARF"/>
    <property type="match status" value="1"/>
</dbReference>
<evidence type="ECO:0000313" key="8">
    <source>
        <dbReference type="EMBL" id="KRX03903.1"/>
    </source>
</evidence>
<dbReference type="Pfam" id="PF00071">
    <property type="entry name" value="Ras"/>
    <property type="match status" value="1"/>
</dbReference>
<dbReference type="GO" id="GO:0005525">
    <property type="term" value="F:GTP binding"/>
    <property type="evidence" value="ECO:0007669"/>
    <property type="project" value="UniProtKB-KW"/>
</dbReference>
<dbReference type="AlphaFoldDB" id="A0A0V0QNL2"/>
<keyword evidence="3" id="KW-0547">Nucleotide-binding</keyword>
<dbReference type="InParanoid" id="A0A0V0QNL2"/>
<protein>
    <submittedName>
        <fullName evidence="8">p-loop containing nucleoside triphosphate hydrolase</fullName>
    </submittedName>
</protein>
<dbReference type="SMART" id="SM00173">
    <property type="entry name" value="RAS"/>
    <property type="match status" value="1"/>
</dbReference>
<dbReference type="PRINTS" id="PR00449">
    <property type="entry name" value="RASTRNSFRMNG"/>
</dbReference>
<dbReference type="PROSITE" id="PS51421">
    <property type="entry name" value="RAS"/>
    <property type="match status" value="1"/>
</dbReference>
<feature type="region of interest" description="Disordered" evidence="7">
    <location>
        <begin position="179"/>
        <end position="208"/>
    </location>
</feature>
<keyword evidence="8" id="KW-0378">Hydrolase</keyword>
<evidence type="ECO:0000256" key="3">
    <source>
        <dbReference type="ARBA" id="ARBA00022741"/>
    </source>
</evidence>
<organism evidence="8 9">
    <name type="scientific">Pseudocohnilembus persalinus</name>
    <name type="common">Ciliate</name>
    <dbReference type="NCBI Taxonomy" id="266149"/>
    <lineage>
        <taxon>Eukaryota</taxon>
        <taxon>Sar</taxon>
        <taxon>Alveolata</taxon>
        <taxon>Ciliophora</taxon>
        <taxon>Intramacronucleata</taxon>
        <taxon>Oligohymenophorea</taxon>
        <taxon>Scuticociliatia</taxon>
        <taxon>Philasterida</taxon>
        <taxon>Pseudocohnilembidae</taxon>
        <taxon>Pseudocohnilembus</taxon>
    </lineage>
</organism>
<feature type="compositionally biased region" description="Polar residues" evidence="7">
    <location>
        <begin position="179"/>
        <end position="199"/>
    </location>
</feature>
<keyword evidence="9" id="KW-1185">Reference proteome</keyword>
<evidence type="ECO:0000256" key="4">
    <source>
        <dbReference type="ARBA" id="ARBA00023134"/>
    </source>
</evidence>
<dbReference type="PANTHER" id="PTHR47980">
    <property type="entry name" value="LD44762P"/>
    <property type="match status" value="1"/>
</dbReference>
<dbReference type="GO" id="GO:0003924">
    <property type="term" value="F:GTPase activity"/>
    <property type="evidence" value="ECO:0007669"/>
    <property type="project" value="InterPro"/>
</dbReference>
<dbReference type="OMA" id="NISHYEC"/>
<comment type="similarity">
    <text evidence="2">Belongs to the small GTPase superfamily. Rab family.</text>
</comment>
<proteinExistence type="inferred from homology"/>
<dbReference type="InterPro" id="IPR027417">
    <property type="entry name" value="P-loop_NTPase"/>
</dbReference>
<comment type="subcellular location">
    <subcellularLocation>
        <location evidence="1">Endomembrane system</location>
    </subcellularLocation>
</comment>
<dbReference type="Proteomes" id="UP000054937">
    <property type="component" value="Unassembled WGS sequence"/>
</dbReference>
<comment type="caution">
    <text evidence="8">The sequence shown here is derived from an EMBL/GenBank/DDBJ whole genome shotgun (WGS) entry which is preliminary data.</text>
</comment>
<accession>A0A0V0QNL2</accession>
<dbReference type="SMART" id="SM00176">
    <property type="entry name" value="RAN"/>
    <property type="match status" value="1"/>
</dbReference>
<reference evidence="8 9" key="1">
    <citation type="journal article" date="2015" name="Sci. Rep.">
        <title>Genome of the facultative scuticociliatosis pathogen Pseudocohnilembus persalinus provides insight into its virulence through horizontal gene transfer.</title>
        <authorList>
            <person name="Xiong J."/>
            <person name="Wang G."/>
            <person name="Cheng J."/>
            <person name="Tian M."/>
            <person name="Pan X."/>
            <person name="Warren A."/>
            <person name="Jiang C."/>
            <person name="Yuan D."/>
            <person name="Miao W."/>
        </authorList>
    </citation>
    <scope>NUCLEOTIDE SEQUENCE [LARGE SCALE GENOMIC DNA]</scope>
    <source>
        <strain evidence="8">36N120E</strain>
    </source>
</reference>
<keyword evidence="4" id="KW-0342">GTP-binding</keyword>
<dbReference type="PROSITE" id="PS51419">
    <property type="entry name" value="RAB"/>
    <property type="match status" value="1"/>
</dbReference>
<dbReference type="FunFam" id="3.40.50.300:FF:000586">
    <property type="entry name" value="Rab family GTPase"/>
    <property type="match status" value="1"/>
</dbReference>
<name>A0A0V0QNL2_PSEPJ</name>
<dbReference type="SMART" id="SM00175">
    <property type="entry name" value="RAB"/>
    <property type="match status" value="1"/>
</dbReference>
<dbReference type="InterPro" id="IPR050305">
    <property type="entry name" value="Small_GTPase_Rab"/>
</dbReference>
<dbReference type="OrthoDB" id="9989112at2759"/>
<dbReference type="GO" id="GO:0012505">
    <property type="term" value="C:endomembrane system"/>
    <property type="evidence" value="ECO:0007669"/>
    <property type="project" value="UniProtKB-SubCell"/>
</dbReference>
<evidence type="ECO:0000313" key="9">
    <source>
        <dbReference type="Proteomes" id="UP000054937"/>
    </source>
</evidence>
<dbReference type="SMART" id="SM00174">
    <property type="entry name" value="RHO"/>
    <property type="match status" value="1"/>
</dbReference>
<dbReference type="InterPro" id="IPR001806">
    <property type="entry name" value="Small_GTPase"/>
</dbReference>
<evidence type="ECO:0000256" key="5">
    <source>
        <dbReference type="ARBA" id="ARBA00023136"/>
    </source>
</evidence>
<evidence type="ECO:0000256" key="2">
    <source>
        <dbReference type="ARBA" id="ARBA00006270"/>
    </source>
</evidence>
<evidence type="ECO:0000256" key="6">
    <source>
        <dbReference type="ARBA" id="ARBA00023288"/>
    </source>
</evidence>
<keyword evidence="6" id="KW-0449">Lipoprotein</keyword>
<dbReference type="NCBIfam" id="TIGR00231">
    <property type="entry name" value="small_GTP"/>
    <property type="match status" value="1"/>
</dbReference>
<dbReference type="CDD" id="cd00154">
    <property type="entry name" value="Rab"/>
    <property type="match status" value="1"/>
</dbReference>
<dbReference type="Gene3D" id="3.40.50.300">
    <property type="entry name" value="P-loop containing nucleotide triphosphate hydrolases"/>
    <property type="match status" value="1"/>
</dbReference>